<organism evidence="2 3">
    <name type="scientific">Naegleria lovaniensis</name>
    <name type="common">Amoeba</name>
    <dbReference type="NCBI Taxonomy" id="51637"/>
    <lineage>
        <taxon>Eukaryota</taxon>
        <taxon>Discoba</taxon>
        <taxon>Heterolobosea</taxon>
        <taxon>Tetramitia</taxon>
        <taxon>Eutetramitia</taxon>
        <taxon>Vahlkampfiidae</taxon>
        <taxon>Naegleria</taxon>
    </lineage>
</organism>
<dbReference type="Gene3D" id="2.30.110.10">
    <property type="entry name" value="Electron Transport, Fmn-binding Protein, Chain A"/>
    <property type="match status" value="1"/>
</dbReference>
<dbReference type="AlphaFoldDB" id="A0AA88GE18"/>
<dbReference type="InterPro" id="IPR053310">
    <property type="entry name" value="Flavoredoxin-like"/>
</dbReference>
<dbReference type="Pfam" id="PF01613">
    <property type="entry name" value="Flavin_Reduct"/>
    <property type="match status" value="1"/>
</dbReference>
<sequence>MKKANPSCVIVYRPFGASFGHSALLPSSKLFVPNDEQQHHHGEVLEGEYKSIISKNGLRRLLFTFLGYGDGSLKLFLTHDHHTDHRIENNKVKIFKFTELLKGLSSIDGMMVLENVSSRHHKQRQTNDSFSSGKNTFEGTTFPSMMTIHSFTLLVISKFGKAKSSIIAFKINLQYACTPQLPSTDIEIENTLIEIVPDTSLLPTKSIVGLDILTTTTAIKKKVTEKYLVAITTDNHVWIWHEKNLDKLVACMPLPDIESSELVLDFSILALHDGSQMLCTLTSSQSLLFFKLNKNDTAITLQKMAVDEQFAQQDISITCIHTMNNLIVTHFKNKLAHVISLNTSHVEDVYKLELEDVALLHFTNRENFIFYHQKTRKLTQCLNGIQHCIDTMVESESNLRIFCVTKDGNYMIVIIGSWLFVLKIVTDGQAKLILKCDILNDHSLLHEAIIGNSEKNKFISVVPANLLSRLLYTNPVCLLTSSFNDQRNIMTITWLTPVDNSGHFVCSMNTGRHSASLVLPSMKFALSVPTTALADTVLAIGGCSGSSIDKFEKFVNCLDDVKHEQTHHSPRKPLSLVTHHVEKHGSFYCFSECCAHLCCVIEKELERTCPNHHLFYCRVVAGFVKQGYWQDGKMFVSNNEAICPPYLTFVGSQQFAKISNLTND</sequence>
<dbReference type="InterPro" id="IPR002563">
    <property type="entry name" value="Flavin_Rdtase-like_dom"/>
</dbReference>
<dbReference type="GeneID" id="68105309"/>
<gene>
    <name evidence="2" type="ORF">C9374_012855</name>
</gene>
<dbReference type="SUPFAM" id="SSF50475">
    <property type="entry name" value="FMN-binding split barrel"/>
    <property type="match status" value="1"/>
</dbReference>
<dbReference type="GO" id="GO:0010181">
    <property type="term" value="F:FMN binding"/>
    <property type="evidence" value="ECO:0007669"/>
    <property type="project" value="InterPro"/>
</dbReference>
<proteinExistence type="predicted"/>
<dbReference type="SUPFAM" id="SSF50978">
    <property type="entry name" value="WD40 repeat-like"/>
    <property type="match status" value="1"/>
</dbReference>
<evidence type="ECO:0000313" key="2">
    <source>
        <dbReference type="EMBL" id="KAG2373123.1"/>
    </source>
</evidence>
<feature type="domain" description="Flavin reductase like" evidence="1">
    <location>
        <begin position="472"/>
        <end position="626"/>
    </location>
</feature>
<dbReference type="Proteomes" id="UP000816034">
    <property type="component" value="Unassembled WGS sequence"/>
</dbReference>
<protein>
    <recommendedName>
        <fullName evidence="1">Flavin reductase like domain-containing protein</fullName>
    </recommendedName>
</protein>
<evidence type="ECO:0000313" key="3">
    <source>
        <dbReference type="Proteomes" id="UP000816034"/>
    </source>
</evidence>
<dbReference type="EMBL" id="PYSW02000060">
    <property type="protein sequence ID" value="KAG2373123.1"/>
    <property type="molecule type" value="Genomic_DNA"/>
</dbReference>
<evidence type="ECO:0000259" key="1">
    <source>
        <dbReference type="Pfam" id="PF01613"/>
    </source>
</evidence>
<name>A0AA88GE18_NAELO</name>
<reference evidence="2 3" key="1">
    <citation type="journal article" date="2018" name="BMC Genomics">
        <title>The genome of Naegleria lovaniensis, the basis for a comparative approach to unravel pathogenicity factors of the human pathogenic amoeba N. fowleri.</title>
        <authorList>
            <person name="Liechti N."/>
            <person name="Schurch N."/>
            <person name="Bruggmann R."/>
            <person name="Wittwer M."/>
        </authorList>
    </citation>
    <scope>NUCLEOTIDE SEQUENCE [LARGE SCALE GENOMIC DNA]</scope>
    <source>
        <strain evidence="2 3">ATCC 30569</strain>
    </source>
</reference>
<keyword evidence="3" id="KW-1185">Reference proteome</keyword>
<dbReference type="InterPro" id="IPR012349">
    <property type="entry name" value="Split_barrel_FMN-bd"/>
</dbReference>
<dbReference type="RefSeq" id="XP_044542297.1">
    <property type="nucleotide sequence ID" value="XM_044688667.1"/>
</dbReference>
<accession>A0AA88GE18</accession>
<dbReference type="InterPro" id="IPR036322">
    <property type="entry name" value="WD40_repeat_dom_sf"/>
</dbReference>
<dbReference type="PANTHER" id="PTHR43241">
    <property type="entry name" value="FLAVIN REDUCTASE DOMAIN PROTEIN"/>
    <property type="match status" value="1"/>
</dbReference>
<dbReference type="PANTHER" id="PTHR43241:SF1">
    <property type="entry name" value="FLAVIN REDUCTASE LIKE DOMAIN-CONTAINING PROTEIN"/>
    <property type="match status" value="1"/>
</dbReference>
<comment type="caution">
    <text evidence="2">The sequence shown here is derived from an EMBL/GenBank/DDBJ whole genome shotgun (WGS) entry which is preliminary data.</text>
</comment>